<evidence type="ECO:0000256" key="1">
    <source>
        <dbReference type="ARBA" id="ARBA00022737"/>
    </source>
</evidence>
<reference evidence="5" key="1">
    <citation type="journal article" date="2024" name="Syst. Appl. Microbiol.">
        <title>First single-strain enrichments of Electrothrix cable bacteria, description of E. aestuarii sp. nov. and E. rattekaaiensis sp. nov., and proposal of a cable bacteria taxonomy following the rules of the SeqCode.</title>
        <authorList>
            <person name="Plum-Jensen L.E."/>
            <person name="Schramm A."/>
            <person name="Marshall I.P.G."/>
        </authorList>
    </citation>
    <scope>NUCLEOTIDE SEQUENCE</scope>
    <source>
        <strain evidence="5">Rat1</strain>
    </source>
</reference>
<dbReference type="PROSITE" id="PS50005">
    <property type="entry name" value="TPR"/>
    <property type="match status" value="1"/>
</dbReference>
<dbReference type="SMART" id="SM00028">
    <property type="entry name" value="TPR"/>
    <property type="match status" value="2"/>
</dbReference>
<feature type="transmembrane region" description="Helical" evidence="4">
    <location>
        <begin position="337"/>
        <end position="358"/>
    </location>
</feature>
<feature type="transmembrane region" description="Helical" evidence="4">
    <location>
        <begin position="233"/>
        <end position="250"/>
    </location>
</feature>
<accession>A0AAU8LS89</accession>
<dbReference type="PANTHER" id="PTHR44227:SF3">
    <property type="entry name" value="PROTEIN O-MANNOSYL-TRANSFERASE TMTC4"/>
    <property type="match status" value="1"/>
</dbReference>
<dbReference type="SUPFAM" id="SSF48452">
    <property type="entry name" value="TPR-like"/>
    <property type="match status" value="1"/>
</dbReference>
<feature type="transmembrane region" description="Helical" evidence="4">
    <location>
        <begin position="370"/>
        <end position="388"/>
    </location>
</feature>
<feature type="transmembrane region" description="Helical" evidence="4">
    <location>
        <begin position="91"/>
        <end position="116"/>
    </location>
</feature>
<feature type="transmembrane region" description="Helical" evidence="4">
    <location>
        <begin position="157"/>
        <end position="175"/>
    </location>
</feature>
<dbReference type="AlphaFoldDB" id="A0AAU8LS89"/>
<dbReference type="InterPro" id="IPR019734">
    <property type="entry name" value="TPR_rpt"/>
</dbReference>
<dbReference type="Gene3D" id="1.25.40.10">
    <property type="entry name" value="Tetratricopeptide repeat domain"/>
    <property type="match status" value="1"/>
</dbReference>
<dbReference type="PANTHER" id="PTHR44227">
    <property type="match status" value="1"/>
</dbReference>
<feature type="transmembrane region" description="Helical" evidence="4">
    <location>
        <begin position="187"/>
        <end position="203"/>
    </location>
</feature>
<keyword evidence="4" id="KW-1133">Transmembrane helix</keyword>
<feature type="transmembrane region" description="Helical" evidence="4">
    <location>
        <begin position="10"/>
        <end position="28"/>
    </location>
</feature>
<keyword evidence="4" id="KW-0472">Membrane</keyword>
<protein>
    <submittedName>
        <fullName evidence="5">Tetratricopeptide repeat protein</fullName>
    </submittedName>
</protein>
<feature type="repeat" description="TPR" evidence="3">
    <location>
        <begin position="479"/>
        <end position="512"/>
    </location>
</feature>
<feature type="transmembrane region" description="Helical" evidence="4">
    <location>
        <begin position="128"/>
        <end position="145"/>
    </location>
</feature>
<dbReference type="InterPro" id="IPR052346">
    <property type="entry name" value="O-mannosyl-transferase_TMTC"/>
</dbReference>
<dbReference type="KEGG" id="eaj:Q3M24_15825"/>
<feature type="transmembrane region" description="Helical" evidence="4">
    <location>
        <begin position="308"/>
        <end position="331"/>
    </location>
</feature>
<evidence type="ECO:0000256" key="2">
    <source>
        <dbReference type="ARBA" id="ARBA00022803"/>
    </source>
</evidence>
<dbReference type="EMBL" id="CP159373">
    <property type="protein sequence ID" value="XCN71768.1"/>
    <property type="molecule type" value="Genomic_DNA"/>
</dbReference>
<feature type="transmembrane region" description="Helical" evidence="4">
    <location>
        <begin position="394"/>
        <end position="415"/>
    </location>
</feature>
<dbReference type="PROSITE" id="PS50293">
    <property type="entry name" value="TPR_REGION"/>
    <property type="match status" value="1"/>
</dbReference>
<proteinExistence type="predicted"/>
<organism evidence="5">
    <name type="scientific">Candidatus Electrothrix aestuarii</name>
    <dbReference type="NCBI Taxonomy" id="3062594"/>
    <lineage>
        <taxon>Bacteria</taxon>
        <taxon>Pseudomonadati</taxon>
        <taxon>Thermodesulfobacteriota</taxon>
        <taxon>Desulfobulbia</taxon>
        <taxon>Desulfobulbales</taxon>
        <taxon>Desulfobulbaceae</taxon>
        <taxon>Candidatus Electrothrix</taxon>
    </lineage>
</organism>
<name>A0AAU8LS89_9BACT</name>
<reference evidence="5" key="2">
    <citation type="submission" date="2024-06" db="EMBL/GenBank/DDBJ databases">
        <authorList>
            <person name="Plum-Jensen L.E."/>
            <person name="Schramm A."/>
            <person name="Marshall I.P.G."/>
        </authorList>
    </citation>
    <scope>NUCLEOTIDE SEQUENCE</scope>
    <source>
        <strain evidence="5">Rat1</strain>
    </source>
</reference>
<dbReference type="Pfam" id="PF07719">
    <property type="entry name" value="TPR_2"/>
    <property type="match status" value="1"/>
</dbReference>
<sequence>MNSHQTRGNFLLYFSFFILLLIAYIPSFQADWHFDDIPNILENTPLHLTELTPQAIKRTFFAYPEQEGTFLRPVSNLSVALNWFFHQDKVFGYHLVNFFIHLLTTIFLFQSCLLLLSTSKMLEKVSGNPLLIASLATLFWALNPIQTQAVTYIVQRMASLAAMFSIIGIWCYLKARLQLPYNLKKQLGYYLGTFITFLLALGAKENAILLPASLVLIEFFFFRERISLSKKNIILLASGVLFILGFTVLLKGPDVFHKIFASYATRSFTPGQRMLTESRIVLFYLSLLFFPTPSRLSLIHDIQISTSLFHPLSTAFAVLAIGLLAILPFFFHRRYPLLSFAILFFLLNHIVESTFLNLKLIFEHRNYLPSFFLFLPIASLAGILMQRYRQQNKFIYFSLIASTILLVLLLVFGTLTRNRVWLTEGSLWADTVKKAPNNSGPYINLGLYYLLQEHNYQKAFELNYLSLNKYSATPWKTKFWAYNNLGYIMMKIGNYKKALDFYDAALEESKATIYGIYNAPPQSSKAKVLWKTGKKDEAIHIMEQLTLENPKQEKYLQQYGEMLIAMNRVDEGRTLLQQVVANSNMTSEPYKNSLIALALIYATSDFAEKSFFYINLAHDLGEPTVPSLLCLIEASLLTKKEKLASETLTQLLAKITWTEFIALLEEKSINTPLLPLNYPLLQEYSKKWLNQLQAQ</sequence>
<evidence type="ECO:0000256" key="3">
    <source>
        <dbReference type="PROSITE-ProRule" id="PRU00339"/>
    </source>
</evidence>
<gene>
    <name evidence="5" type="ORF">Q3M24_15825</name>
</gene>
<dbReference type="InterPro" id="IPR013105">
    <property type="entry name" value="TPR_2"/>
</dbReference>
<evidence type="ECO:0000313" key="5">
    <source>
        <dbReference type="EMBL" id="XCN71768.1"/>
    </source>
</evidence>
<feature type="transmembrane region" description="Helical" evidence="4">
    <location>
        <begin position="280"/>
        <end position="296"/>
    </location>
</feature>
<dbReference type="InterPro" id="IPR011990">
    <property type="entry name" value="TPR-like_helical_dom_sf"/>
</dbReference>
<keyword evidence="4" id="KW-0812">Transmembrane</keyword>
<keyword evidence="2 3" id="KW-0802">TPR repeat</keyword>
<evidence type="ECO:0000256" key="4">
    <source>
        <dbReference type="SAM" id="Phobius"/>
    </source>
</evidence>
<keyword evidence="1" id="KW-0677">Repeat</keyword>